<proteinExistence type="predicted"/>
<protein>
    <recommendedName>
        <fullName evidence="3">DUF6545 domain-containing protein</fullName>
    </recommendedName>
</protein>
<evidence type="ECO:0000259" key="3">
    <source>
        <dbReference type="Pfam" id="PF20182"/>
    </source>
</evidence>
<dbReference type="InterPro" id="IPR050039">
    <property type="entry name" value="MAB_1171c-like"/>
</dbReference>
<evidence type="ECO:0000256" key="2">
    <source>
        <dbReference type="SAM" id="Phobius"/>
    </source>
</evidence>
<feature type="domain" description="DUF6545" evidence="3">
    <location>
        <begin position="248"/>
        <end position="394"/>
    </location>
</feature>
<feature type="transmembrane region" description="Helical" evidence="2">
    <location>
        <begin position="104"/>
        <end position="131"/>
    </location>
</feature>
<dbReference type="InterPro" id="IPR046675">
    <property type="entry name" value="DUF6545"/>
</dbReference>
<organism evidence="4 5">
    <name type="scientific">Streptomyces crystallinus</name>
    <dbReference type="NCBI Taxonomy" id="68191"/>
    <lineage>
        <taxon>Bacteria</taxon>
        <taxon>Bacillati</taxon>
        <taxon>Actinomycetota</taxon>
        <taxon>Actinomycetes</taxon>
        <taxon>Kitasatosporales</taxon>
        <taxon>Streptomycetaceae</taxon>
        <taxon>Streptomyces</taxon>
    </lineage>
</organism>
<feature type="transmembrane region" description="Helical" evidence="2">
    <location>
        <begin position="225"/>
        <end position="249"/>
    </location>
</feature>
<evidence type="ECO:0000313" key="4">
    <source>
        <dbReference type="EMBL" id="GAA0612673.1"/>
    </source>
</evidence>
<evidence type="ECO:0000256" key="1">
    <source>
        <dbReference type="SAM" id="MobiDB-lite"/>
    </source>
</evidence>
<dbReference type="NCBIfam" id="NF042915">
    <property type="entry name" value="MAB_1171c_fam"/>
    <property type="match status" value="1"/>
</dbReference>
<feature type="transmembrane region" description="Helical" evidence="2">
    <location>
        <begin position="70"/>
        <end position="92"/>
    </location>
</feature>
<gene>
    <name evidence="4" type="ORF">GCM10010394_48150</name>
</gene>
<sequence length="422" mass="45447">MSESMSTLVYLFIAGLALALALWKIVALLRDPTPALALMASNFLVASAVYVLAAPLVYRKVGEAVDHLSFATLPVYVGILVCFAHLHLLTLLWHPGLRQHPVRLYRAVAAWTAVYVLAAAVMTVLFCSADLSGPVDGDPLTFNTDHADDPFVLLFLALFLTTLATGTLSTYRHCRNPQPDDPRIEHALAWFARGSLLVFGYVLCNAPAIAAAAAGSHVLDHVGVLGSTFGASGALVASYGLTGAAISAWRRERRDIKKLRPLWNLVVRDVNASLALSAHSARSHRRLMNRQYLLTRRIIEIHDGMQALGPWISPLTADALHQLEAARPGKLSESELTAVATAAALRDAATMLRLARAEQDSDDPAPPPRPALLPGRRTRAVDERQRLLLVSGALEHPLTKAVLAASHAWRTNGIASTGRPGG</sequence>
<evidence type="ECO:0000313" key="5">
    <source>
        <dbReference type="Proteomes" id="UP001500668"/>
    </source>
</evidence>
<feature type="transmembrane region" description="Helical" evidence="2">
    <location>
        <begin position="6"/>
        <end position="23"/>
    </location>
</feature>
<dbReference type="Proteomes" id="UP001500668">
    <property type="component" value="Unassembled WGS sequence"/>
</dbReference>
<reference evidence="5" key="1">
    <citation type="journal article" date="2019" name="Int. J. Syst. Evol. Microbiol.">
        <title>The Global Catalogue of Microorganisms (GCM) 10K type strain sequencing project: providing services to taxonomists for standard genome sequencing and annotation.</title>
        <authorList>
            <consortium name="The Broad Institute Genomics Platform"/>
            <consortium name="The Broad Institute Genome Sequencing Center for Infectious Disease"/>
            <person name="Wu L."/>
            <person name="Ma J."/>
        </authorList>
    </citation>
    <scope>NUCLEOTIDE SEQUENCE [LARGE SCALE GENOMIC DNA]</scope>
    <source>
        <strain evidence="5">JCM 5067</strain>
    </source>
</reference>
<name>A0ABP3RL25_9ACTN</name>
<comment type="caution">
    <text evidence="4">The sequence shown here is derived from an EMBL/GenBank/DDBJ whole genome shotgun (WGS) entry which is preliminary data.</text>
</comment>
<dbReference type="Pfam" id="PF20182">
    <property type="entry name" value="DUF6545"/>
    <property type="match status" value="1"/>
</dbReference>
<dbReference type="EMBL" id="BAAACA010000034">
    <property type="protein sequence ID" value="GAA0612673.1"/>
    <property type="molecule type" value="Genomic_DNA"/>
</dbReference>
<feature type="region of interest" description="Disordered" evidence="1">
    <location>
        <begin position="356"/>
        <end position="378"/>
    </location>
</feature>
<keyword evidence="2" id="KW-0472">Membrane</keyword>
<keyword evidence="2" id="KW-1133">Transmembrane helix</keyword>
<keyword evidence="2" id="KW-0812">Transmembrane</keyword>
<feature type="transmembrane region" description="Helical" evidence="2">
    <location>
        <begin position="151"/>
        <end position="169"/>
    </location>
</feature>
<feature type="transmembrane region" description="Helical" evidence="2">
    <location>
        <begin position="190"/>
        <end position="213"/>
    </location>
</feature>
<accession>A0ABP3RL25</accession>
<keyword evidence="5" id="KW-1185">Reference proteome</keyword>
<feature type="transmembrane region" description="Helical" evidence="2">
    <location>
        <begin position="35"/>
        <end position="58"/>
    </location>
</feature>